<dbReference type="GO" id="GO:0015226">
    <property type="term" value="F:carnitine transmembrane transporter activity"/>
    <property type="evidence" value="ECO:0007669"/>
    <property type="project" value="TreeGrafter"/>
</dbReference>
<feature type="transmembrane region" description="Helical" evidence="7">
    <location>
        <begin position="151"/>
        <end position="177"/>
    </location>
</feature>
<dbReference type="GO" id="GO:0031460">
    <property type="term" value="P:glycine betaine transport"/>
    <property type="evidence" value="ECO:0007669"/>
    <property type="project" value="TreeGrafter"/>
</dbReference>
<keyword evidence="3" id="KW-1003">Cell membrane</keyword>
<evidence type="ECO:0000256" key="6">
    <source>
        <dbReference type="ARBA" id="ARBA00023136"/>
    </source>
</evidence>
<comment type="similarity">
    <text evidence="7">Belongs to the binding-protein-dependent transport system permease family.</text>
</comment>
<feature type="domain" description="ABC transmembrane type-1" evidence="8">
    <location>
        <begin position="103"/>
        <end position="282"/>
    </location>
</feature>
<dbReference type="SUPFAM" id="SSF161098">
    <property type="entry name" value="MetI-like"/>
    <property type="match status" value="1"/>
</dbReference>
<evidence type="ECO:0000256" key="2">
    <source>
        <dbReference type="ARBA" id="ARBA00022448"/>
    </source>
</evidence>
<accession>F8X3B1</accession>
<dbReference type="CDD" id="cd06261">
    <property type="entry name" value="TM_PBP2"/>
    <property type="match status" value="1"/>
</dbReference>
<comment type="caution">
    <text evidence="9">The sequence shown here is derived from an EMBL/GenBank/DDBJ whole genome shotgun (WGS) entry which is preliminary data.</text>
</comment>
<evidence type="ECO:0000256" key="7">
    <source>
        <dbReference type="RuleBase" id="RU363032"/>
    </source>
</evidence>
<evidence type="ECO:0000256" key="4">
    <source>
        <dbReference type="ARBA" id="ARBA00022692"/>
    </source>
</evidence>
<evidence type="ECO:0000313" key="10">
    <source>
        <dbReference type="Proteomes" id="UP000006420"/>
    </source>
</evidence>
<sequence length="293" mass="32241">MNKLDIGKYIERFVDWLSDTAAPFFRQITIMIDNSVDVLQELLGYVPFYMIIAVVALIAFIIKKKSLGNDKAWQGNITTLIGFPLFCVLGLLLIYWMGFWEQTMDTFILVLVATLIVLTIGIPLGIWCAYNKRAYAIIRPLLDFMQTMPAFVYLIPAILFFSVGNVPGVLATVIFSLPPAVRMTALGIKSVPKEVVEASVAFGCTRRQTLFKVQMPLAMTTILAGINQVIMLSLSMVVIASMVGAGGLGESVYAGIQQADVALGFEAGLCIVILAIILDRMTQLLGKEKEEQK</sequence>
<feature type="transmembrane region" description="Helical" evidence="7">
    <location>
        <begin position="42"/>
        <end position="62"/>
    </location>
</feature>
<dbReference type="eggNOG" id="COG4176">
    <property type="taxonomic scope" value="Bacteria"/>
</dbReference>
<dbReference type="HOGENOM" id="CLU_028473_1_0_10"/>
<evidence type="ECO:0000256" key="5">
    <source>
        <dbReference type="ARBA" id="ARBA00022989"/>
    </source>
</evidence>
<comment type="subcellular location">
    <subcellularLocation>
        <location evidence="1 7">Cell membrane</location>
        <topology evidence="1 7">Multi-pass membrane protein</topology>
    </subcellularLocation>
</comment>
<dbReference type="PANTHER" id="PTHR47737">
    <property type="entry name" value="GLYCINE BETAINE/PROLINE BETAINE TRANSPORT SYSTEM PERMEASE PROTEIN PROW"/>
    <property type="match status" value="1"/>
</dbReference>
<dbReference type="InterPro" id="IPR035906">
    <property type="entry name" value="MetI-like_sf"/>
</dbReference>
<feature type="transmembrane region" description="Helical" evidence="7">
    <location>
        <begin position="261"/>
        <end position="278"/>
    </location>
</feature>
<protein>
    <recommendedName>
        <fullName evidence="8">ABC transmembrane type-1 domain-containing protein</fullName>
    </recommendedName>
</protein>
<dbReference type="FunFam" id="1.10.3720.10:FF:000001">
    <property type="entry name" value="Glycine betaine ABC transporter, permease"/>
    <property type="match status" value="1"/>
</dbReference>
<gene>
    <name evidence="9" type="ORF">HMPREF9456_02679</name>
</gene>
<dbReference type="GeneID" id="78083306"/>
<dbReference type="EMBL" id="ADLW01000014">
    <property type="protein sequence ID" value="EGK05478.1"/>
    <property type="molecule type" value="Genomic_DNA"/>
</dbReference>
<organism evidence="9 10">
    <name type="scientific">Dysgonomonas mossii DSM 22836</name>
    <dbReference type="NCBI Taxonomy" id="742767"/>
    <lineage>
        <taxon>Bacteria</taxon>
        <taxon>Pseudomonadati</taxon>
        <taxon>Bacteroidota</taxon>
        <taxon>Bacteroidia</taxon>
        <taxon>Bacteroidales</taxon>
        <taxon>Dysgonomonadaceae</taxon>
        <taxon>Dysgonomonas</taxon>
    </lineage>
</organism>
<evidence type="ECO:0000259" key="8">
    <source>
        <dbReference type="PROSITE" id="PS50928"/>
    </source>
</evidence>
<keyword evidence="5 7" id="KW-1133">Transmembrane helix</keyword>
<dbReference type="GO" id="GO:0005275">
    <property type="term" value="F:amine transmembrane transporter activity"/>
    <property type="evidence" value="ECO:0007669"/>
    <property type="project" value="TreeGrafter"/>
</dbReference>
<dbReference type="STRING" id="742767.HMPREF9456_02679"/>
<keyword evidence="4 7" id="KW-0812">Transmembrane</keyword>
<keyword evidence="6 7" id="KW-0472">Membrane</keyword>
<dbReference type="Gene3D" id="1.10.3720.10">
    <property type="entry name" value="MetI-like"/>
    <property type="match status" value="1"/>
</dbReference>
<keyword evidence="10" id="KW-1185">Reference proteome</keyword>
<feature type="transmembrane region" description="Helical" evidence="7">
    <location>
        <begin position="74"/>
        <end position="96"/>
    </location>
</feature>
<feature type="transmembrane region" description="Helical" evidence="7">
    <location>
        <begin position="229"/>
        <end position="249"/>
    </location>
</feature>
<dbReference type="PROSITE" id="PS50928">
    <property type="entry name" value="ABC_TM1"/>
    <property type="match status" value="1"/>
</dbReference>
<name>F8X3B1_9BACT</name>
<dbReference type="InterPro" id="IPR000515">
    <property type="entry name" value="MetI-like"/>
</dbReference>
<dbReference type="GO" id="GO:0015871">
    <property type="term" value="P:choline transport"/>
    <property type="evidence" value="ECO:0007669"/>
    <property type="project" value="TreeGrafter"/>
</dbReference>
<proteinExistence type="inferred from homology"/>
<evidence type="ECO:0000256" key="3">
    <source>
        <dbReference type="ARBA" id="ARBA00022475"/>
    </source>
</evidence>
<dbReference type="OrthoDB" id="9801163at2"/>
<dbReference type="RefSeq" id="WP_006844044.1">
    <property type="nucleotide sequence ID" value="NZ_AQWJ01000004.1"/>
</dbReference>
<evidence type="ECO:0000313" key="9">
    <source>
        <dbReference type="EMBL" id="EGK05478.1"/>
    </source>
</evidence>
<dbReference type="AlphaFoldDB" id="F8X3B1"/>
<feature type="transmembrane region" description="Helical" evidence="7">
    <location>
        <begin position="108"/>
        <end position="130"/>
    </location>
</feature>
<dbReference type="Proteomes" id="UP000006420">
    <property type="component" value="Unassembled WGS sequence"/>
</dbReference>
<evidence type="ECO:0000256" key="1">
    <source>
        <dbReference type="ARBA" id="ARBA00004651"/>
    </source>
</evidence>
<dbReference type="PANTHER" id="PTHR47737:SF1">
    <property type="entry name" value="GLYCINE BETAINE_PROLINE BETAINE TRANSPORT SYSTEM PERMEASE PROTEIN PROW"/>
    <property type="match status" value="1"/>
</dbReference>
<reference evidence="9 10" key="1">
    <citation type="submission" date="2011-04" db="EMBL/GenBank/DDBJ databases">
        <title>The Genome Sequence of Dysgonomonas mossii DSM 22836.</title>
        <authorList>
            <consortium name="The Broad Institute Genome Sequencing Platform"/>
            <person name="Earl A."/>
            <person name="Ward D."/>
            <person name="Feldgarden M."/>
            <person name="Gevers D."/>
            <person name="Pudlo N."/>
            <person name="Martens E."/>
            <person name="Allen-Vercoe E."/>
            <person name="Young S.K."/>
            <person name="Zeng Q."/>
            <person name="Gargeya S."/>
            <person name="Fitzgerald M."/>
            <person name="Haas B."/>
            <person name="Abouelleil A."/>
            <person name="Alvarado L."/>
            <person name="Arachchi H.M."/>
            <person name="Berlin A."/>
            <person name="Brown A."/>
            <person name="Chapman S.B."/>
            <person name="Chen Z."/>
            <person name="Dunbar C."/>
            <person name="Freedman E."/>
            <person name="Gearin G."/>
            <person name="Gellesch M."/>
            <person name="Goldberg J."/>
            <person name="Griggs A."/>
            <person name="Gujja S."/>
            <person name="Heiman D."/>
            <person name="Howarth C."/>
            <person name="Larson L."/>
            <person name="Lui A."/>
            <person name="MacDonald P.J.P."/>
            <person name="Mehta T."/>
            <person name="Montmayeur A."/>
            <person name="Murphy C."/>
            <person name="Neiman D."/>
            <person name="Pearson M."/>
            <person name="Priest M."/>
            <person name="Roberts A."/>
            <person name="Saif S."/>
            <person name="Shea T."/>
            <person name="Shenoy N."/>
            <person name="Sisk P."/>
            <person name="Stolte C."/>
            <person name="Sykes S."/>
            <person name="Yandava C."/>
            <person name="Wortman J."/>
            <person name="Nusbaum C."/>
            <person name="Birren B."/>
        </authorList>
    </citation>
    <scope>NUCLEOTIDE SEQUENCE [LARGE SCALE GENOMIC DNA]</scope>
    <source>
        <strain evidence="9 10">DSM 22836</strain>
    </source>
</reference>
<keyword evidence="2 7" id="KW-0813">Transport</keyword>
<dbReference type="GO" id="GO:0043190">
    <property type="term" value="C:ATP-binding cassette (ABC) transporter complex"/>
    <property type="evidence" value="ECO:0007669"/>
    <property type="project" value="TreeGrafter"/>
</dbReference>
<dbReference type="Pfam" id="PF00528">
    <property type="entry name" value="BPD_transp_1"/>
    <property type="match status" value="1"/>
</dbReference>